<dbReference type="EMBL" id="ML995529">
    <property type="protein sequence ID" value="KAF2136215.1"/>
    <property type="molecule type" value="Genomic_DNA"/>
</dbReference>
<dbReference type="Proteomes" id="UP000799438">
    <property type="component" value="Unassembled WGS sequence"/>
</dbReference>
<feature type="compositionally biased region" description="Low complexity" evidence="2">
    <location>
        <begin position="140"/>
        <end position="151"/>
    </location>
</feature>
<feature type="region of interest" description="Disordered" evidence="2">
    <location>
        <begin position="90"/>
        <end position="110"/>
    </location>
</feature>
<gene>
    <name evidence="3" type="ORF">K452DRAFT_302947</name>
</gene>
<proteinExistence type="predicted"/>
<feature type="region of interest" description="Disordered" evidence="2">
    <location>
        <begin position="135"/>
        <end position="173"/>
    </location>
</feature>
<reference evidence="3" key="1">
    <citation type="journal article" date="2020" name="Stud. Mycol.">
        <title>101 Dothideomycetes genomes: a test case for predicting lifestyles and emergence of pathogens.</title>
        <authorList>
            <person name="Haridas S."/>
            <person name="Albert R."/>
            <person name="Binder M."/>
            <person name="Bloem J."/>
            <person name="Labutti K."/>
            <person name="Salamov A."/>
            <person name="Andreopoulos B."/>
            <person name="Baker S."/>
            <person name="Barry K."/>
            <person name="Bills G."/>
            <person name="Bluhm B."/>
            <person name="Cannon C."/>
            <person name="Castanera R."/>
            <person name="Culley D."/>
            <person name="Daum C."/>
            <person name="Ezra D."/>
            <person name="Gonzalez J."/>
            <person name="Henrissat B."/>
            <person name="Kuo A."/>
            <person name="Liang C."/>
            <person name="Lipzen A."/>
            <person name="Lutzoni F."/>
            <person name="Magnuson J."/>
            <person name="Mondo S."/>
            <person name="Nolan M."/>
            <person name="Ohm R."/>
            <person name="Pangilinan J."/>
            <person name="Park H.-J."/>
            <person name="Ramirez L."/>
            <person name="Alfaro M."/>
            <person name="Sun H."/>
            <person name="Tritt A."/>
            <person name="Yoshinaga Y."/>
            <person name="Zwiers L.-H."/>
            <person name="Turgeon B."/>
            <person name="Goodwin S."/>
            <person name="Spatafora J."/>
            <person name="Crous P."/>
            <person name="Grigoriev I."/>
        </authorList>
    </citation>
    <scope>NUCLEOTIDE SEQUENCE</scope>
    <source>
        <strain evidence="3">CBS 121167</strain>
    </source>
</reference>
<dbReference type="GeneID" id="54300156"/>
<dbReference type="RefSeq" id="XP_033391933.1">
    <property type="nucleotide sequence ID" value="XM_033542659.1"/>
</dbReference>
<dbReference type="AlphaFoldDB" id="A0A6A6AZ35"/>
<evidence type="ECO:0000313" key="3">
    <source>
        <dbReference type="EMBL" id="KAF2136215.1"/>
    </source>
</evidence>
<sequence length="541" mass="59545">MFDGKTSRPTWKIDDGNGDPNPGLVEKNRNRKTGHPTWKLYTRNVPNPIQKGADEPPLYVYLDDRAAYDILQQSSVYNAHERHRNWPFDFDSQGKIPASRPNRGRPVYEPGSNSSFVALTKRGGGQYWLCGALPAPPAPSSSKASSSKASSVSDNGFLGGNNRSSPTESHTGISASVNHAKDTSLLSNGEINHEADDVQQSSDQDIPCLSIEMEQSQPKNGTQAPTVKEEDAVSEQPSDPPLADKKKRRKASLQTSAAETQHRRASKTLPSPVAHNPLNKSPEQLLHATAEPEDQPANDISGSRSPVFPVTHAHKAPTPCGAFSSPPPVDTNLQHHDADTPMGGVPLPLQSEVSINNVKRNGTSSANSENLSHAPKRLRKSIQPYAPPPSVLVYEDENTRLKSENEQLRKALKEAKAEYEANVCNLDDQHANKQRALQARLDTIVSERNAFRTLAQSLYAHKVDLQNELADRHNALTNLLDGLDSQRADLDKLAVRSRRELKPTAALHRNVEEVLDEQGEKFQRTGLKDAWKDFLSEAMEF</sequence>
<feature type="region of interest" description="Disordered" evidence="2">
    <location>
        <begin position="212"/>
        <end position="310"/>
    </location>
</feature>
<evidence type="ECO:0000313" key="4">
    <source>
        <dbReference type="Proteomes" id="UP000799438"/>
    </source>
</evidence>
<feature type="region of interest" description="Disordered" evidence="2">
    <location>
        <begin position="1"/>
        <end position="40"/>
    </location>
</feature>
<keyword evidence="4" id="KW-1185">Reference proteome</keyword>
<feature type="compositionally biased region" description="Polar residues" evidence="2">
    <location>
        <begin position="161"/>
        <end position="173"/>
    </location>
</feature>
<protein>
    <submittedName>
        <fullName evidence="3">Uncharacterized protein</fullName>
    </submittedName>
</protein>
<dbReference type="OrthoDB" id="3650389at2759"/>
<accession>A0A6A6AZ35</accession>
<feature type="compositionally biased region" description="Polar residues" evidence="2">
    <location>
        <begin position="213"/>
        <end position="225"/>
    </location>
</feature>
<evidence type="ECO:0000256" key="2">
    <source>
        <dbReference type="SAM" id="MobiDB-lite"/>
    </source>
</evidence>
<organism evidence="3 4">
    <name type="scientific">Aplosporella prunicola CBS 121167</name>
    <dbReference type="NCBI Taxonomy" id="1176127"/>
    <lineage>
        <taxon>Eukaryota</taxon>
        <taxon>Fungi</taxon>
        <taxon>Dikarya</taxon>
        <taxon>Ascomycota</taxon>
        <taxon>Pezizomycotina</taxon>
        <taxon>Dothideomycetes</taxon>
        <taxon>Dothideomycetes incertae sedis</taxon>
        <taxon>Botryosphaeriales</taxon>
        <taxon>Aplosporellaceae</taxon>
        <taxon>Aplosporella</taxon>
    </lineage>
</organism>
<keyword evidence="1" id="KW-0175">Coiled coil</keyword>
<name>A0A6A6AZ35_9PEZI</name>
<evidence type="ECO:0000256" key="1">
    <source>
        <dbReference type="SAM" id="Coils"/>
    </source>
</evidence>
<feature type="coiled-coil region" evidence="1">
    <location>
        <begin position="391"/>
        <end position="425"/>
    </location>
</feature>